<evidence type="ECO:0000259" key="5">
    <source>
        <dbReference type="Pfam" id="PF03171"/>
    </source>
</evidence>
<dbReference type="OMA" id="DDPQWDY"/>
<dbReference type="AlphaFoldDB" id="M4F032"/>
<evidence type="ECO:0000313" key="8">
    <source>
        <dbReference type="Proteomes" id="UP000011750"/>
    </source>
</evidence>
<reference evidence="7" key="3">
    <citation type="submission" date="2023-03" db="UniProtKB">
        <authorList>
            <consortium name="EnsemblPlants"/>
        </authorList>
    </citation>
    <scope>IDENTIFICATION</scope>
    <source>
        <strain evidence="7">cv. Chiifu-401-42</strain>
    </source>
</reference>
<dbReference type="SUPFAM" id="SSF51197">
    <property type="entry name" value="Clavaminate synthase-like"/>
    <property type="match status" value="1"/>
</dbReference>
<dbReference type="PANTHER" id="PTHR10209">
    <property type="entry name" value="OXIDOREDUCTASE, 2OG-FE II OXYGENASE FAMILY PROTEIN"/>
    <property type="match status" value="1"/>
</dbReference>
<dbReference type="Pfam" id="PF03171">
    <property type="entry name" value="2OG-FeII_Oxy"/>
    <property type="match status" value="1"/>
</dbReference>
<dbReference type="Gene3D" id="2.60.120.330">
    <property type="entry name" value="B-lactam Antibiotic, Isopenicillin N Synthase, Chain"/>
    <property type="match status" value="1"/>
</dbReference>
<dbReference type="Proteomes" id="UP000011750">
    <property type="component" value="Chromosome A05"/>
</dbReference>
<dbReference type="Gramene" id="Bra034425.1">
    <property type="protein sequence ID" value="Bra034425.1-P"/>
    <property type="gene ID" value="Bra034425"/>
</dbReference>
<organism evidence="7 8">
    <name type="scientific">Brassica campestris</name>
    <name type="common">Field mustard</name>
    <dbReference type="NCBI Taxonomy" id="3711"/>
    <lineage>
        <taxon>Eukaryota</taxon>
        <taxon>Viridiplantae</taxon>
        <taxon>Streptophyta</taxon>
        <taxon>Embryophyta</taxon>
        <taxon>Tracheophyta</taxon>
        <taxon>Spermatophyta</taxon>
        <taxon>Magnoliopsida</taxon>
        <taxon>eudicotyledons</taxon>
        <taxon>Gunneridae</taxon>
        <taxon>Pentapetalae</taxon>
        <taxon>rosids</taxon>
        <taxon>malvids</taxon>
        <taxon>Brassicales</taxon>
        <taxon>Brassicaceae</taxon>
        <taxon>Brassiceae</taxon>
        <taxon>Brassica</taxon>
    </lineage>
</organism>
<protein>
    <recommendedName>
        <fullName evidence="9">Fe2OG dioxygenase domain-containing protein</fullName>
    </recommendedName>
</protein>
<evidence type="ECO:0000256" key="2">
    <source>
        <dbReference type="ARBA" id="ARBA00022723"/>
    </source>
</evidence>
<comment type="similarity">
    <text evidence="1">Belongs to the iron/ascorbate-dependent oxidoreductase family.</text>
</comment>
<dbReference type="InterPro" id="IPR044861">
    <property type="entry name" value="IPNS-like_FE2OG_OXY"/>
</dbReference>
<dbReference type="HOGENOM" id="CLU_010119_6_5_1"/>
<reference evidence="7 8" key="1">
    <citation type="journal article" date="2011" name="Nat. Genet.">
        <title>The genome of the mesopolyploid crop species Brassica rapa.</title>
        <authorList>
            <consortium name="Brassica rapa Genome Sequencing Project Consortium"/>
            <person name="Wang X."/>
            <person name="Wang H."/>
            <person name="Wang J."/>
            <person name="Sun R."/>
            <person name="Wu J."/>
            <person name="Liu S."/>
            <person name="Bai Y."/>
            <person name="Mun J.H."/>
            <person name="Bancroft I."/>
            <person name="Cheng F."/>
            <person name="Huang S."/>
            <person name="Li X."/>
            <person name="Hua W."/>
            <person name="Wang J."/>
            <person name="Wang X."/>
            <person name="Freeling M."/>
            <person name="Pires J.C."/>
            <person name="Paterson A.H."/>
            <person name="Chalhoub B."/>
            <person name="Wang B."/>
            <person name="Hayward A."/>
            <person name="Sharpe A.G."/>
            <person name="Park B.S."/>
            <person name="Weisshaar B."/>
            <person name="Liu B."/>
            <person name="Li B."/>
            <person name="Liu B."/>
            <person name="Tong C."/>
            <person name="Song C."/>
            <person name="Duran C."/>
            <person name="Peng C."/>
            <person name="Geng C."/>
            <person name="Koh C."/>
            <person name="Lin C."/>
            <person name="Edwards D."/>
            <person name="Mu D."/>
            <person name="Shen D."/>
            <person name="Soumpourou E."/>
            <person name="Li F."/>
            <person name="Fraser F."/>
            <person name="Conant G."/>
            <person name="Lassalle G."/>
            <person name="King G.J."/>
            <person name="Bonnema G."/>
            <person name="Tang H."/>
            <person name="Wang H."/>
            <person name="Belcram H."/>
            <person name="Zhou H."/>
            <person name="Hirakawa H."/>
            <person name="Abe H."/>
            <person name="Guo H."/>
            <person name="Wang H."/>
            <person name="Jin H."/>
            <person name="Parkin I.A."/>
            <person name="Batley J."/>
            <person name="Kim J.S."/>
            <person name="Just J."/>
            <person name="Li J."/>
            <person name="Xu J."/>
            <person name="Deng J."/>
            <person name="Kim J.A."/>
            <person name="Li J."/>
            <person name="Yu J."/>
            <person name="Meng J."/>
            <person name="Wang J."/>
            <person name="Min J."/>
            <person name="Poulain J."/>
            <person name="Wang J."/>
            <person name="Hatakeyama K."/>
            <person name="Wu K."/>
            <person name="Wang L."/>
            <person name="Fang L."/>
            <person name="Trick M."/>
            <person name="Links M.G."/>
            <person name="Zhao M."/>
            <person name="Jin M."/>
            <person name="Ramchiary N."/>
            <person name="Drou N."/>
            <person name="Berkman P.J."/>
            <person name="Cai Q."/>
            <person name="Huang Q."/>
            <person name="Li R."/>
            <person name="Tabata S."/>
            <person name="Cheng S."/>
            <person name="Zhang S."/>
            <person name="Zhang S."/>
            <person name="Huang S."/>
            <person name="Sato S."/>
            <person name="Sun S."/>
            <person name="Kwon S.J."/>
            <person name="Choi S.R."/>
            <person name="Lee T.H."/>
            <person name="Fan W."/>
            <person name="Zhao X."/>
            <person name="Tan X."/>
            <person name="Xu X."/>
            <person name="Wang Y."/>
            <person name="Qiu Y."/>
            <person name="Yin Y."/>
            <person name="Li Y."/>
            <person name="Du Y."/>
            <person name="Liao Y."/>
            <person name="Lim Y."/>
            <person name="Narusaka Y."/>
            <person name="Wang Y."/>
            <person name="Wang Z."/>
            <person name="Li Z."/>
            <person name="Wang Z."/>
            <person name="Xiong Z."/>
            <person name="Zhang Z."/>
        </authorList>
    </citation>
    <scope>NUCLEOTIDE SEQUENCE [LARGE SCALE GENOMIC DNA]</scope>
    <source>
        <strain evidence="7 8">cv. Chiifu-401-42</strain>
    </source>
</reference>
<dbReference type="EnsemblPlants" id="Bra034425.1">
    <property type="protein sequence ID" value="Bra034425.1-P"/>
    <property type="gene ID" value="Bra034425"/>
</dbReference>
<evidence type="ECO:0000256" key="3">
    <source>
        <dbReference type="ARBA" id="ARBA00023002"/>
    </source>
</evidence>
<dbReference type="InParanoid" id="M4F032"/>
<evidence type="ECO:0008006" key="9">
    <source>
        <dbReference type="Google" id="ProtNLM"/>
    </source>
</evidence>
<dbReference type="GO" id="GO:0016491">
    <property type="term" value="F:oxidoreductase activity"/>
    <property type="evidence" value="ECO:0007669"/>
    <property type="project" value="UniProtKB-KW"/>
</dbReference>
<dbReference type="STRING" id="51351.M4F032"/>
<evidence type="ECO:0000313" key="7">
    <source>
        <dbReference type="EnsemblPlants" id="Bra034425.1-P"/>
    </source>
</evidence>
<proteinExistence type="inferred from homology"/>
<dbReference type="Pfam" id="PF14226">
    <property type="entry name" value="DIOX_N"/>
    <property type="match status" value="1"/>
</dbReference>
<evidence type="ECO:0000256" key="4">
    <source>
        <dbReference type="ARBA" id="ARBA00023004"/>
    </source>
</evidence>
<accession>M4F032</accession>
<sequence length="291" mass="32858">MENHTKEELQDPTMQVSSLNCIDLANDDLHHSVVSLKQACLDCGFFYVINHGINEEFMDDVFEQSKKLFALPLEEKMKVLRNEKHRGYTPVLDEILDPENQVNGDHKEGYYIGIEVPKDDPDYDKPFYGPNPWPDSDVLPQWRETMEKYHQEALRVSKDIGRLLALALDLDANYFDTPEMLGKPIATMRLLHYEGVSDPSKGIYACGAHTDYGMMTLLATDGVMGLQIHVTSGSWERSGTIFCKALTNPPVFDQYNLCGRDGYRALCFNALLMTCSAPGLAYNIDVASYVL</sequence>
<dbReference type="eggNOG" id="KOG0143">
    <property type="taxonomic scope" value="Eukaryota"/>
</dbReference>
<keyword evidence="4" id="KW-0408">Iron</keyword>
<dbReference type="PRINTS" id="PR00682">
    <property type="entry name" value="IPNSYNTHASE"/>
</dbReference>
<name>M4F032_BRACM</name>
<dbReference type="InterPro" id="IPR027443">
    <property type="entry name" value="IPNS-like_sf"/>
</dbReference>
<keyword evidence="8" id="KW-1185">Reference proteome</keyword>
<keyword evidence="2" id="KW-0479">Metal-binding</keyword>
<feature type="domain" description="Non-haem dioxygenase N-terminal" evidence="6">
    <location>
        <begin position="20"/>
        <end position="135"/>
    </location>
</feature>
<dbReference type="GO" id="GO:0046872">
    <property type="term" value="F:metal ion binding"/>
    <property type="evidence" value="ECO:0007669"/>
    <property type="project" value="UniProtKB-KW"/>
</dbReference>
<keyword evidence="3" id="KW-0560">Oxidoreductase</keyword>
<dbReference type="InterPro" id="IPR026992">
    <property type="entry name" value="DIOX_N"/>
</dbReference>
<feature type="domain" description="Isopenicillin N synthase-like Fe(2+) 2OG dioxygenase" evidence="5">
    <location>
        <begin position="187"/>
        <end position="238"/>
    </location>
</feature>
<evidence type="ECO:0000259" key="6">
    <source>
        <dbReference type="Pfam" id="PF14226"/>
    </source>
</evidence>
<reference evidence="7 8" key="2">
    <citation type="journal article" date="2018" name="Hortic Res">
        <title>Improved Brassica rapa reference genome by single-molecule sequencing and chromosome conformation capture technologies.</title>
        <authorList>
            <person name="Zhang L."/>
            <person name="Cai X."/>
            <person name="Wu J."/>
            <person name="Liu M."/>
            <person name="Grob S."/>
            <person name="Cheng F."/>
            <person name="Liang J."/>
            <person name="Cai C."/>
            <person name="Liu Z."/>
            <person name="Liu B."/>
            <person name="Wang F."/>
            <person name="Li S."/>
            <person name="Liu F."/>
            <person name="Li X."/>
            <person name="Cheng L."/>
            <person name="Yang W."/>
            <person name="Li M.H."/>
            <person name="Grossniklaus U."/>
            <person name="Zheng H."/>
            <person name="Wang X."/>
        </authorList>
    </citation>
    <scope>NUCLEOTIDE SEQUENCE [LARGE SCALE GENOMIC DNA]</scope>
    <source>
        <strain evidence="7 8">cv. Chiifu-401-42</strain>
    </source>
</reference>
<dbReference type="PANTHER" id="PTHR10209:SF867">
    <property type="entry name" value="2-OXOGLUTARATE (2OG) AND FE(II)-DEPENDENT OXYGENASE SUPERFAMILY PROTEIN"/>
    <property type="match status" value="1"/>
</dbReference>
<evidence type="ECO:0000256" key="1">
    <source>
        <dbReference type="ARBA" id="ARBA00008056"/>
    </source>
</evidence>